<comment type="similarity">
    <text evidence="1">Belongs to the leucine-binding protein family.</text>
</comment>
<evidence type="ECO:0000313" key="7">
    <source>
        <dbReference type="Proteomes" id="UP000001096"/>
    </source>
</evidence>
<dbReference type="HOGENOM" id="CLU_027128_1_0_5"/>
<dbReference type="Pfam" id="PF13458">
    <property type="entry name" value="Peripla_BP_6"/>
    <property type="match status" value="1"/>
</dbReference>
<feature type="domain" description="Leucine-binding protein" evidence="5">
    <location>
        <begin position="30"/>
        <end position="369"/>
    </location>
</feature>
<evidence type="ECO:0000256" key="4">
    <source>
        <dbReference type="SAM" id="SignalP"/>
    </source>
</evidence>
<name>K8PQM2_9BRAD</name>
<sequence length="406" mass="43247">MQRSKSALLAGAAMLLALIAPAHAQIANNTIKLGVLTDLTGIATDSTGVGSVAAAKLAIEDFKLEKPDIKVELLQADHQNKPDIGGAITRRWMDLDKVDAVLDVPFSSVALAVQEATRGSKTAFIASGPGSSLLTGEKCSPNTVHWTYDTWALAHGTALALLKAKKDTWFFVTADYAFGHSLEKDASDVVKEQNGKILGSVRHPPGASDFSSFLLQAQASKAKIVALANAVNDTVNSVKQATEFGIQAGGQELAALLMQVTDVNAIGLQGAKGLYLTEGFYWDSNDGTRKFSDRFTAAVGGGKRPTAIQAGVYAGTLHYLRAAAAANTTDGQKVVAKMKEMPSKDPLFGEGTIREDGRHIHNMYLFQVKTPAESKAPWDFYKLVETIPAKDAFRPIAEGNCPMVTK</sequence>
<protein>
    <recommendedName>
        <fullName evidence="5">Leucine-binding protein domain-containing protein</fullName>
    </recommendedName>
</protein>
<accession>K8PQM2</accession>
<dbReference type="EMBL" id="AGWX01000001">
    <property type="protein sequence ID" value="EKS41820.1"/>
    <property type="molecule type" value="Genomic_DNA"/>
</dbReference>
<keyword evidence="7" id="KW-1185">Reference proteome</keyword>
<feature type="chain" id="PRO_5003919904" description="Leucine-binding protein domain-containing protein" evidence="4">
    <location>
        <begin position="25"/>
        <end position="406"/>
    </location>
</feature>
<evidence type="ECO:0000313" key="6">
    <source>
        <dbReference type="EMBL" id="EKS41820.1"/>
    </source>
</evidence>
<feature type="signal peptide" evidence="4">
    <location>
        <begin position="1"/>
        <end position="24"/>
    </location>
</feature>
<organism evidence="6 7">
    <name type="scientific">Afipia broomeae ATCC 49717</name>
    <dbReference type="NCBI Taxonomy" id="883078"/>
    <lineage>
        <taxon>Bacteria</taxon>
        <taxon>Pseudomonadati</taxon>
        <taxon>Pseudomonadota</taxon>
        <taxon>Alphaproteobacteria</taxon>
        <taxon>Hyphomicrobiales</taxon>
        <taxon>Nitrobacteraceae</taxon>
        <taxon>Afipia</taxon>
    </lineage>
</organism>
<evidence type="ECO:0000256" key="3">
    <source>
        <dbReference type="ARBA" id="ARBA00022970"/>
    </source>
</evidence>
<evidence type="ECO:0000256" key="2">
    <source>
        <dbReference type="ARBA" id="ARBA00022729"/>
    </source>
</evidence>
<reference evidence="6 7" key="1">
    <citation type="submission" date="2012-04" db="EMBL/GenBank/DDBJ databases">
        <title>The Genome Sequence of Afipia broomeae ATCC 49717.</title>
        <authorList>
            <consortium name="The Broad Institute Genome Sequencing Platform"/>
            <person name="Earl A."/>
            <person name="Ward D."/>
            <person name="Feldgarden M."/>
            <person name="Gevers D."/>
            <person name="Huys G."/>
            <person name="Walker B."/>
            <person name="Young S.K."/>
            <person name="Zeng Q."/>
            <person name="Gargeya S."/>
            <person name="Fitzgerald M."/>
            <person name="Haas B."/>
            <person name="Abouelleil A."/>
            <person name="Alvarado L."/>
            <person name="Arachchi H.M."/>
            <person name="Berlin A."/>
            <person name="Chapman S.B."/>
            <person name="Goldberg J."/>
            <person name="Griggs A."/>
            <person name="Gujja S."/>
            <person name="Hansen M."/>
            <person name="Howarth C."/>
            <person name="Imamovic A."/>
            <person name="Larimer J."/>
            <person name="McCowen C."/>
            <person name="Montmayeur A."/>
            <person name="Murphy C."/>
            <person name="Neiman D."/>
            <person name="Pearson M."/>
            <person name="Priest M."/>
            <person name="Roberts A."/>
            <person name="Saif S."/>
            <person name="Shea T."/>
            <person name="Sisk P."/>
            <person name="Sykes S."/>
            <person name="Wortman J."/>
            <person name="Nusbaum C."/>
            <person name="Birren B."/>
        </authorList>
    </citation>
    <scope>NUCLEOTIDE SEQUENCE [LARGE SCALE GENOMIC DNA]</scope>
    <source>
        <strain evidence="6 7">ATCC 49717</strain>
    </source>
</reference>
<keyword evidence="3" id="KW-0813">Transport</keyword>
<dbReference type="InterPro" id="IPR028081">
    <property type="entry name" value="Leu-bd"/>
</dbReference>
<dbReference type="PANTHER" id="PTHR30483:SF6">
    <property type="entry name" value="PERIPLASMIC BINDING PROTEIN OF ABC TRANSPORTER FOR NATURAL AMINO ACIDS"/>
    <property type="match status" value="1"/>
</dbReference>
<dbReference type="RefSeq" id="WP_006019630.1">
    <property type="nucleotide sequence ID" value="NZ_KB375282.1"/>
</dbReference>
<gene>
    <name evidence="6" type="ORF">HMPREF9695_00912</name>
</gene>
<dbReference type="Gene3D" id="3.40.50.2300">
    <property type="match status" value="2"/>
</dbReference>
<dbReference type="GO" id="GO:0006865">
    <property type="term" value="P:amino acid transport"/>
    <property type="evidence" value="ECO:0007669"/>
    <property type="project" value="UniProtKB-KW"/>
</dbReference>
<dbReference type="InterPro" id="IPR051010">
    <property type="entry name" value="BCAA_transport"/>
</dbReference>
<proteinExistence type="inferred from homology"/>
<dbReference type="PANTHER" id="PTHR30483">
    <property type="entry name" value="LEUCINE-SPECIFIC-BINDING PROTEIN"/>
    <property type="match status" value="1"/>
</dbReference>
<dbReference type="Proteomes" id="UP000001096">
    <property type="component" value="Unassembled WGS sequence"/>
</dbReference>
<dbReference type="PATRIC" id="fig|883078.3.peg.942"/>
<dbReference type="eggNOG" id="COG0683">
    <property type="taxonomic scope" value="Bacteria"/>
</dbReference>
<dbReference type="AlphaFoldDB" id="K8PQM2"/>
<dbReference type="CDD" id="cd06327">
    <property type="entry name" value="PBP1_SBP-like"/>
    <property type="match status" value="1"/>
</dbReference>
<keyword evidence="2 4" id="KW-0732">Signal</keyword>
<dbReference type="SUPFAM" id="SSF53822">
    <property type="entry name" value="Periplasmic binding protein-like I"/>
    <property type="match status" value="1"/>
</dbReference>
<dbReference type="InterPro" id="IPR028082">
    <property type="entry name" value="Peripla_BP_I"/>
</dbReference>
<keyword evidence="3" id="KW-0029">Amino-acid transport</keyword>
<evidence type="ECO:0000259" key="5">
    <source>
        <dbReference type="Pfam" id="PF13458"/>
    </source>
</evidence>
<evidence type="ECO:0000256" key="1">
    <source>
        <dbReference type="ARBA" id="ARBA00010062"/>
    </source>
</evidence>
<comment type="caution">
    <text evidence="6">The sequence shown here is derived from an EMBL/GenBank/DDBJ whole genome shotgun (WGS) entry which is preliminary data.</text>
</comment>